<organism evidence="8 9">
    <name type="scientific">Melanomma pulvis-pyrius CBS 109.77</name>
    <dbReference type="NCBI Taxonomy" id="1314802"/>
    <lineage>
        <taxon>Eukaryota</taxon>
        <taxon>Fungi</taxon>
        <taxon>Dikarya</taxon>
        <taxon>Ascomycota</taxon>
        <taxon>Pezizomycotina</taxon>
        <taxon>Dothideomycetes</taxon>
        <taxon>Pleosporomycetidae</taxon>
        <taxon>Pleosporales</taxon>
        <taxon>Melanommataceae</taxon>
        <taxon>Melanomma</taxon>
    </lineage>
</organism>
<feature type="transmembrane region" description="Helical" evidence="6">
    <location>
        <begin position="410"/>
        <end position="430"/>
    </location>
</feature>
<feature type="transmembrane region" description="Helical" evidence="6">
    <location>
        <begin position="315"/>
        <end position="336"/>
    </location>
</feature>
<feature type="transmembrane region" description="Helical" evidence="6">
    <location>
        <begin position="143"/>
        <end position="163"/>
    </location>
</feature>
<feature type="transmembrane region" description="Helical" evidence="6">
    <location>
        <begin position="513"/>
        <end position="532"/>
    </location>
</feature>
<evidence type="ECO:0000256" key="4">
    <source>
        <dbReference type="ARBA" id="ARBA00022989"/>
    </source>
</evidence>
<dbReference type="PROSITE" id="PS50850">
    <property type="entry name" value="MFS"/>
    <property type="match status" value="1"/>
</dbReference>
<reference evidence="8" key="1">
    <citation type="journal article" date="2020" name="Stud. Mycol.">
        <title>101 Dothideomycetes genomes: a test case for predicting lifestyles and emergence of pathogens.</title>
        <authorList>
            <person name="Haridas S."/>
            <person name="Albert R."/>
            <person name="Binder M."/>
            <person name="Bloem J."/>
            <person name="Labutti K."/>
            <person name="Salamov A."/>
            <person name="Andreopoulos B."/>
            <person name="Baker S."/>
            <person name="Barry K."/>
            <person name="Bills G."/>
            <person name="Bluhm B."/>
            <person name="Cannon C."/>
            <person name="Castanera R."/>
            <person name="Culley D."/>
            <person name="Daum C."/>
            <person name="Ezra D."/>
            <person name="Gonzalez J."/>
            <person name="Henrissat B."/>
            <person name="Kuo A."/>
            <person name="Liang C."/>
            <person name="Lipzen A."/>
            <person name="Lutzoni F."/>
            <person name="Magnuson J."/>
            <person name="Mondo S."/>
            <person name="Nolan M."/>
            <person name="Ohm R."/>
            <person name="Pangilinan J."/>
            <person name="Park H.-J."/>
            <person name="Ramirez L."/>
            <person name="Alfaro M."/>
            <person name="Sun H."/>
            <person name="Tritt A."/>
            <person name="Yoshinaga Y."/>
            <person name="Zwiers L.-H."/>
            <person name="Turgeon B."/>
            <person name="Goodwin S."/>
            <person name="Spatafora J."/>
            <person name="Crous P."/>
            <person name="Grigoriev I."/>
        </authorList>
    </citation>
    <scope>NUCLEOTIDE SEQUENCE</scope>
    <source>
        <strain evidence="8">CBS 109.77</strain>
    </source>
</reference>
<dbReference type="Pfam" id="PF07690">
    <property type="entry name" value="MFS_1"/>
    <property type="match status" value="1"/>
</dbReference>
<comment type="subcellular location">
    <subcellularLocation>
        <location evidence="1">Membrane</location>
        <topology evidence="1">Multi-pass membrane protein</topology>
    </subcellularLocation>
</comment>
<dbReference type="SUPFAM" id="SSF103473">
    <property type="entry name" value="MFS general substrate transporter"/>
    <property type="match status" value="1"/>
</dbReference>
<accession>A0A6A6WRV0</accession>
<dbReference type="EMBL" id="MU002401">
    <property type="protein sequence ID" value="KAF2786819.1"/>
    <property type="molecule type" value="Genomic_DNA"/>
</dbReference>
<sequence length="550" mass="58916">MEASSPAGLAGNGEHSATNSIQEKQDGIVALPAGDGPEYATGLQMFLIMFTIFMSTLLVALEIGIIATAIPGITDSFHQLDDAGWYGSATFILGGASSPMWGKVFKYLKVKFAYLTSVVFFLVGSIVAAAAPNSTAVIIGRAIQGLGATGTLSGSVLIINYVTQPKRRPVLIGSWMGVFMVSTILGPVIGGAFTSGVSWRWCFWINLPLGGPIVALVLLFLQVPKHIKPAPATWKEIILQLDLPGFSLLLASLICLTLALQWGGQTKAWSEGSVIATLVLWIFFTISFFIVEWLQGARAMVPLKLLRPRMTWTNALYCYILNAVDFQIIFYLPIYFQSIHGQSAITGGVNTLPFLAFFALGSMVSGAVIGKTRHMQPYQLISALLMTAGTALLYTMDINSSQARYIGPQVLFGFGVGLGSQIPMMAVQGFSTPENVANSTGIMLMCQAISAAYCLPVAQSLFANRMLQTLKSTAPNIDAVKVINTGASEIQHVFKGEDLTAVLGAYMAGIKDVFTFSLASSALTVLIALVIPSRKLPDHDIMETEEKVAV</sequence>
<dbReference type="GO" id="GO:0022857">
    <property type="term" value="F:transmembrane transporter activity"/>
    <property type="evidence" value="ECO:0007669"/>
    <property type="project" value="InterPro"/>
</dbReference>
<keyword evidence="5 6" id="KW-0472">Membrane</keyword>
<gene>
    <name evidence="8" type="ORF">K505DRAFT_259059</name>
</gene>
<evidence type="ECO:0000313" key="9">
    <source>
        <dbReference type="Proteomes" id="UP000799757"/>
    </source>
</evidence>
<dbReference type="AlphaFoldDB" id="A0A6A6WRV0"/>
<feature type="domain" description="Major facilitator superfamily (MFS) profile" evidence="7">
    <location>
        <begin position="48"/>
        <end position="536"/>
    </location>
</feature>
<dbReference type="InterPro" id="IPR020846">
    <property type="entry name" value="MFS_dom"/>
</dbReference>
<feature type="transmembrane region" description="Helical" evidence="6">
    <location>
        <begin position="274"/>
        <end position="294"/>
    </location>
</feature>
<feature type="transmembrane region" description="Helical" evidence="6">
    <location>
        <begin position="203"/>
        <end position="221"/>
    </location>
</feature>
<dbReference type="OrthoDB" id="10021397at2759"/>
<dbReference type="Gene3D" id="1.20.1250.20">
    <property type="entry name" value="MFS general substrate transporter like domains"/>
    <property type="match status" value="2"/>
</dbReference>
<dbReference type="InterPro" id="IPR011701">
    <property type="entry name" value="MFS"/>
</dbReference>
<dbReference type="PANTHER" id="PTHR23501:SF177">
    <property type="entry name" value="MAJOR FACILITATOR SUPERFAMILY (MFS) PROFILE DOMAIN-CONTAINING PROTEIN-RELATED"/>
    <property type="match status" value="1"/>
</dbReference>
<dbReference type="GO" id="GO:0005886">
    <property type="term" value="C:plasma membrane"/>
    <property type="evidence" value="ECO:0007669"/>
    <property type="project" value="TreeGrafter"/>
</dbReference>
<feature type="transmembrane region" description="Helical" evidence="6">
    <location>
        <begin position="175"/>
        <end position="197"/>
    </location>
</feature>
<feature type="transmembrane region" description="Helical" evidence="6">
    <location>
        <begin position="348"/>
        <end position="368"/>
    </location>
</feature>
<name>A0A6A6WRV0_9PLEO</name>
<feature type="transmembrane region" description="Helical" evidence="6">
    <location>
        <begin position="442"/>
        <end position="462"/>
    </location>
</feature>
<evidence type="ECO:0000259" key="7">
    <source>
        <dbReference type="PROSITE" id="PS50850"/>
    </source>
</evidence>
<dbReference type="InterPro" id="IPR036259">
    <property type="entry name" value="MFS_trans_sf"/>
</dbReference>
<evidence type="ECO:0000256" key="3">
    <source>
        <dbReference type="ARBA" id="ARBA00022692"/>
    </source>
</evidence>
<keyword evidence="9" id="KW-1185">Reference proteome</keyword>
<dbReference type="PANTHER" id="PTHR23501">
    <property type="entry name" value="MAJOR FACILITATOR SUPERFAMILY"/>
    <property type="match status" value="1"/>
</dbReference>
<dbReference type="Proteomes" id="UP000799757">
    <property type="component" value="Unassembled WGS sequence"/>
</dbReference>
<feature type="transmembrane region" description="Helical" evidence="6">
    <location>
        <begin position="85"/>
        <end position="105"/>
    </location>
</feature>
<feature type="transmembrane region" description="Helical" evidence="6">
    <location>
        <begin position="241"/>
        <end position="262"/>
    </location>
</feature>
<evidence type="ECO:0000256" key="5">
    <source>
        <dbReference type="ARBA" id="ARBA00023136"/>
    </source>
</evidence>
<evidence type="ECO:0000256" key="2">
    <source>
        <dbReference type="ARBA" id="ARBA00022448"/>
    </source>
</evidence>
<feature type="transmembrane region" description="Helical" evidence="6">
    <location>
        <begin position="46"/>
        <end position="73"/>
    </location>
</feature>
<evidence type="ECO:0000313" key="8">
    <source>
        <dbReference type="EMBL" id="KAF2786819.1"/>
    </source>
</evidence>
<keyword evidence="4 6" id="KW-1133">Transmembrane helix</keyword>
<dbReference type="CDD" id="cd17502">
    <property type="entry name" value="MFS_Azr1_MDR_like"/>
    <property type="match status" value="1"/>
</dbReference>
<feature type="transmembrane region" description="Helical" evidence="6">
    <location>
        <begin position="112"/>
        <end position="131"/>
    </location>
</feature>
<evidence type="ECO:0000256" key="6">
    <source>
        <dbReference type="SAM" id="Phobius"/>
    </source>
</evidence>
<keyword evidence="2" id="KW-0813">Transport</keyword>
<keyword evidence="3 6" id="KW-0812">Transmembrane</keyword>
<protein>
    <submittedName>
        <fullName evidence="8">MFS general substrate transporter</fullName>
    </submittedName>
</protein>
<proteinExistence type="predicted"/>
<evidence type="ECO:0000256" key="1">
    <source>
        <dbReference type="ARBA" id="ARBA00004141"/>
    </source>
</evidence>